<evidence type="ECO:0000256" key="3">
    <source>
        <dbReference type="ARBA" id="ARBA00022964"/>
    </source>
</evidence>
<keyword evidence="6" id="KW-0472">Membrane</keyword>
<evidence type="ECO:0000256" key="6">
    <source>
        <dbReference type="SAM" id="Phobius"/>
    </source>
</evidence>
<dbReference type="OrthoDB" id="420380at2759"/>
<reference evidence="9" key="1">
    <citation type="journal article" date="2017" name="Nat. Microbiol.">
        <title>Global analysis of biosynthetic gene clusters reveals vast potential of secondary metabolite production in Penicillium species.</title>
        <authorList>
            <person name="Nielsen J.C."/>
            <person name="Grijseels S."/>
            <person name="Prigent S."/>
            <person name="Ji B."/>
            <person name="Dainat J."/>
            <person name="Nielsen K.F."/>
            <person name="Frisvad J.C."/>
            <person name="Workman M."/>
            <person name="Nielsen J."/>
        </authorList>
    </citation>
    <scope>NUCLEOTIDE SEQUENCE [LARGE SCALE GENOMIC DNA]</scope>
    <source>
        <strain evidence="9">IBT 4502</strain>
    </source>
</reference>
<evidence type="ECO:0000256" key="4">
    <source>
        <dbReference type="ARBA" id="ARBA00023002"/>
    </source>
</evidence>
<evidence type="ECO:0000313" key="9">
    <source>
        <dbReference type="Proteomes" id="UP000191408"/>
    </source>
</evidence>
<keyword evidence="9" id="KW-1185">Reference proteome</keyword>
<dbReference type="InterPro" id="IPR044862">
    <property type="entry name" value="Pro_4_hyd_alph_FE2OG_OXY"/>
</dbReference>
<dbReference type="GO" id="GO:0005783">
    <property type="term" value="C:endoplasmic reticulum"/>
    <property type="evidence" value="ECO:0007669"/>
    <property type="project" value="TreeGrafter"/>
</dbReference>
<comment type="cofactor">
    <cofactor evidence="1">
        <name>L-ascorbate</name>
        <dbReference type="ChEBI" id="CHEBI:38290"/>
    </cofactor>
</comment>
<keyword evidence="4" id="KW-0560">Oxidoreductase</keyword>
<dbReference type="InterPro" id="IPR006620">
    <property type="entry name" value="Pro_4_hyd_alph"/>
</dbReference>
<dbReference type="AlphaFoldDB" id="A0A1V6P3A6"/>
<dbReference type="PANTHER" id="PTHR10869">
    <property type="entry name" value="PROLYL 4-HYDROXYLASE ALPHA SUBUNIT"/>
    <property type="match status" value="1"/>
</dbReference>
<dbReference type="Gene3D" id="2.60.120.620">
    <property type="entry name" value="q2cbj1_9rhob like domain"/>
    <property type="match status" value="1"/>
</dbReference>
<comment type="caution">
    <text evidence="8">The sequence shown here is derived from an EMBL/GenBank/DDBJ whole genome shotgun (WGS) entry which is preliminary data.</text>
</comment>
<dbReference type="Proteomes" id="UP000191408">
    <property type="component" value="Unassembled WGS sequence"/>
</dbReference>
<dbReference type="SMART" id="SM00702">
    <property type="entry name" value="P4Hc"/>
    <property type="match status" value="1"/>
</dbReference>
<dbReference type="Pfam" id="PF13640">
    <property type="entry name" value="2OG-FeII_Oxy_3"/>
    <property type="match status" value="1"/>
</dbReference>
<evidence type="ECO:0000256" key="2">
    <source>
        <dbReference type="ARBA" id="ARBA00022723"/>
    </source>
</evidence>
<dbReference type="STRING" id="60169.A0A1V6P3A6"/>
<name>A0A1V6P3A6_PENPO</name>
<feature type="domain" description="Prolyl 4-hydroxylase alpha subunit" evidence="7">
    <location>
        <begin position="71"/>
        <end position="270"/>
    </location>
</feature>
<evidence type="ECO:0000259" key="7">
    <source>
        <dbReference type="SMART" id="SM00702"/>
    </source>
</evidence>
<feature type="transmembrane region" description="Helical" evidence="6">
    <location>
        <begin position="17"/>
        <end position="35"/>
    </location>
</feature>
<protein>
    <recommendedName>
        <fullName evidence="7">Prolyl 4-hydroxylase alpha subunit domain-containing protein</fullName>
    </recommendedName>
</protein>
<keyword evidence="2" id="KW-0479">Metal-binding</keyword>
<evidence type="ECO:0000256" key="5">
    <source>
        <dbReference type="ARBA" id="ARBA00023004"/>
    </source>
</evidence>
<keyword evidence="6" id="KW-1133">Transmembrane helix</keyword>
<dbReference type="GO" id="GO:0031418">
    <property type="term" value="F:L-ascorbic acid binding"/>
    <property type="evidence" value="ECO:0007669"/>
    <property type="project" value="InterPro"/>
</dbReference>
<dbReference type="GO" id="GO:0005506">
    <property type="term" value="F:iron ion binding"/>
    <property type="evidence" value="ECO:0007669"/>
    <property type="project" value="InterPro"/>
</dbReference>
<evidence type="ECO:0000256" key="1">
    <source>
        <dbReference type="ARBA" id="ARBA00001961"/>
    </source>
</evidence>
<dbReference type="InterPro" id="IPR045054">
    <property type="entry name" value="P4HA-like"/>
</dbReference>
<accession>A0A1V6P3A6</accession>
<dbReference type="EMBL" id="MDYM01000001">
    <property type="protein sequence ID" value="OQD71096.1"/>
    <property type="molecule type" value="Genomic_DNA"/>
</dbReference>
<sequence>MKGCTQSSSVVTTARTSFIWCLLAIFSGLTFQGYLKPSNSAFSFPWSRPRPDNTVQCAIANYTARIIMHDPFMMHIENFISADERAYLLSLREEFLHPSKIRLENGTAALDSARNSSSTFLPWFDPVAQCIMHRAAELQGFVRIGAIENLQITAYEQGQKYSPHFDWFEEWTLPKGRSNRASTFFAILEADCTDCGTRFPRLQVDWSARDARWCNFVDCNSTQGLTIEAVPGAALFWRNIDSGGLGNKKTLHEGLPVNQGSKIGLNIWTHGS</sequence>
<evidence type="ECO:0000313" key="8">
    <source>
        <dbReference type="EMBL" id="OQD71096.1"/>
    </source>
</evidence>
<keyword evidence="3" id="KW-0223">Dioxygenase</keyword>
<keyword evidence="5" id="KW-0408">Iron</keyword>
<proteinExistence type="predicted"/>
<dbReference type="PANTHER" id="PTHR10869:SF242">
    <property type="entry name" value="PROLYL 4-HYDROXYLASE ALPHA SUBUNIT DOMAIN-CONTAINING PROTEIN"/>
    <property type="match status" value="1"/>
</dbReference>
<organism evidence="8 9">
    <name type="scientific">Penicillium polonicum</name>
    <dbReference type="NCBI Taxonomy" id="60169"/>
    <lineage>
        <taxon>Eukaryota</taxon>
        <taxon>Fungi</taxon>
        <taxon>Dikarya</taxon>
        <taxon>Ascomycota</taxon>
        <taxon>Pezizomycotina</taxon>
        <taxon>Eurotiomycetes</taxon>
        <taxon>Eurotiomycetidae</taxon>
        <taxon>Eurotiales</taxon>
        <taxon>Aspergillaceae</taxon>
        <taxon>Penicillium</taxon>
    </lineage>
</organism>
<keyword evidence="6" id="KW-0812">Transmembrane</keyword>
<gene>
    <name evidence="8" type="ORF">PENPOL_c001G05575</name>
</gene>
<dbReference type="GO" id="GO:0004656">
    <property type="term" value="F:procollagen-proline 4-dioxygenase activity"/>
    <property type="evidence" value="ECO:0007669"/>
    <property type="project" value="TreeGrafter"/>
</dbReference>